<proteinExistence type="predicted"/>
<dbReference type="Proteomes" id="UP001274830">
    <property type="component" value="Unassembled WGS sequence"/>
</dbReference>
<reference evidence="2" key="1">
    <citation type="submission" date="2023-07" db="EMBL/GenBank/DDBJ databases">
        <title>Black Yeasts Isolated from many extreme environments.</title>
        <authorList>
            <person name="Coleine C."/>
            <person name="Stajich J.E."/>
            <person name="Selbmann L."/>
        </authorList>
    </citation>
    <scope>NUCLEOTIDE SEQUENCE</scope>
    <source>
        <strain evidence="2">CCFEE 5485</strain>
    </source>
</reference>
<sequence length="170" mass="19062">MDLKGSFEGTQDPKVQRSAEAYVKATNGYYQNTFFTSTGKGGIIFATQNNGPHHEVQEAEKSGASWKDAQGRRLPNVPLEKWSDVVGLTWLELTKNKFEQRKGLRWIHRGVITNAGKKGDLRNDRSQKRSQEALCQEASKSQRVRVAGTRVVRTRAKTWSRGFPRGIGSA</sequence>
<comment type="caution">
    <text evidence="2">The sequence shown here is derived from an EMBL/GenBank/DDBJ whole genome shotgun (WGS) entry which is preliminary data.</text>
</comment>
<feature type="compositionally biased region" description="Basic and acidic residues" evidence="1">
    <location>
        <begin position="117"/>
        <end position="131"/>
    </location>
</feature>
<gene>
    <name evidence="2" type="ORF">LTR78_004807</name>
</gene>
<accession>A0AAE0WP40</accession>
<evidence type="ECO:0000256" key="1">
    <source>
        <dbReference type="SAM" id="MobiDB-lite"/>
    </source>
</evidence>
<organism evidence="2 3">
    <name type="scientific">Recurvomyces mirabilis</name>
    <dbReference type="NCBI Taxonomy" id="574656"/>
    <lineage>
        <taxon>Eukaryota</taxon>
        <taxon>Fungi</taxon>
        <taxon>Dikarya</taxon>
        <taxon>Ascomycota</taxon>
        <taxon>Pezizomycotina</taxon>
        <taxon>Dothideomycetes</taxon>
        <taxon>Dothideomycetidae</taxon>
        <taxon>Mycosphaerellales</taxon>
        <taxon>Teratosphaeriaceae</taxon>
        <taxon>Recurvomyces</taxon>
    </lineage>
</organism>
<evidence type="ECO:0000313" key="3">
    <source>
        <dbReference type="Proteomes" id="UP001274830"/>
    </source>
</evidence>
<protein>
    <submittedName>
        <fullName evidence="2">Uncharacterized protein</fullName>
    </submittedName>
</protein>
<dbReference type="EMBL" id="JAUTXT010000015">
    <property type="protein sequence ID" value="KAK3675297.1"/>
    <property type="molecule type" value="Genomic_DNA"/>
</dbReference>
<name>A0AAE0WP40_9PEZI</name>
<evidence type="ECO:0000313" key="2">
    <source>
        <dbReference type="EMBL" id="KAK3675297.1"/>
    </source>
</evidence>
<feature type="region of interest" description="Disordered" evidence="1">
    <location>
        <begin position="116"/>
        <end position="140"/>
    </location>
</feature>
<keyword evidence="3" id="KW-1185">Reference proteome</keyword>
<dbReference type="AlphaFoldDB" id="A0AAE0WP40"/>